<gene>
    <name evidence="3" type="ORF">GCM10010140_08220</name>
</gene>
<organism evidence="3 4">
    <name type="scientific">Streptosporangium pseudovulgare</name>
    <dbReference type="NCBI Taxonomy" id="35765"/>
    <lineage>
        <taxon>Bacteria</taxon>
        <taxon>Bacillati</taxon>
        <taxon>Actinomycetota</taxon>
        <taxon>Actinomycetes</taxon>
        <taxon>Streptosporangiales</taxon>
        <taxon>Streptosporangiaceae</taxon>
        <taxon>Streptosporangium</taxon>
    </lineage>
</organism>
<accession>A0ABQ2QI76</accession>
<feature type="transmembrane region" description="Helical" evidence="2">
    <location>
        <begin position="88"/>
        <end position="110"/>
    </location>
</feature>
<evidence type="ECO:0000256" key="2">
    <source>
        <dbReference type="SAM" id="Phobius"/>
    </source>
</evidence>
<feature type="region of interest" description="Disordered" evidence="1">
    <location>
        <begin position="1"/>
        <end position="59"/>
    </location>
</feature>
<keyword evidence="2" id="KW-0472">Membrane</keyword>
<feature type="compositionally biased region" description="Basic and acidic residues" evidence="1">
    <location>
        <begin position="1"/>
        <end position="47"/>
    </location>
</feature>
<feature type="region of interest" description="Disordered" evidence="1">
    <location>
        <begin position="161"/>
        <end position="203"/>
    </location>
</feature>
<proteinExistence type="predicted"/>
<keyword evidence="2" id="KW-0812">Transmembrane</keyword>
<evidence type="ECO:0000313" key="4">
    <source>
        <dbReference type="Proteomes" id="UP000611554"/>
    </source>
</evidence>
<dbReference type="RefSeq" id="WP_229810938.1">
    <property type="nucleotide sequence ID" value="NZ_BMQJ01000002.1"/>
</dbReference>
<evidence type="ECO:0000313" key="3">
    <source>
        <dbReference type="EMBL" id="GGP81931.1"/>
    </source>
</evidence>
<comment type="caution">
    <text evidence="3">The sequence shown here is derived from an EMBL/GenBank/DDBJ whole genome shotgun (WGS) entry which is preliminary data.</text>
</comment>
<evidence type="ECO:0000256" key="1">
    <source>
        <dbReference type="SAM" id="MobiDB-lite"/>
    </source>
</evidence>
<protein>
    <recommendedName>
        <fullName evidence="5">DUF485 domain-containing protein</fullName>
    </recommendedName>
</protein>
<sequence length="203" mass="22452">MSREGREAEPREEPEPRRRMAERFTRAVGREGRESREGERPRPRREVVTSPRTTAARHPRYPATREIDEQTRLGEVYMRSLVRTQFRLALFVCTVLGCVAGGLPLLFMLVPELGSARLLGVPVPWALLAGLVYPGFVAGAWLYVRQAERNERHFAELVDRPGGRDERCSAGPVDRPGGRDPDAGAGPVADPVAESGSDRAGGR</sequence>
<dbReference type="EMBL" id="BMQJ01000002">
    <property type="protein sequence ID" value="GGP81931.1"/>
    <property type="molecule type" value="Genomic_DNA"/>
</dbReference>
<feature type="transmembrane region" description="Helical" evidence="2">
    <location>
        <begin position="122"/>
        <end position="144"/>
    </location>
</feature>
<feature type="compositionally biased region" description="Low complexity" evidence="1">
    <location>
        <begin position="183"/>
        <end position="193"/>
    </location>
</feature>
<reference evidence="4" key="1">
    <citation type="journal article" date="2019" name="Int. J. Syst. Evol. Microbiol.">
        <title>The Global Catalogue of Microorganisms (GCM) 10K type strain sequencing project: providing services to taxonomists for standard genome sequencing and annotation.</title>
        <authorList>
            <consortium name="The Broad Institute Genomics Platform"/>
            <consortium name="The Broad Institute Genome Sequencing Center for Infectious Disease"/>
            <person name="Wu L."/>
            <person name="Ma J."/>
        </authorList>
    </citation>
    <scope>NUCLEOTIDE SEQUENCE [LARGE SCALE GENOMIC DNA]</scope>
    <source>
        <strain evidence="4">JCM 3115</strain>
    </source>
</reference>
<keyword evidence="4" id="KW-1185">Reference proteome</keyword>
<keyword evidence="2" id="KW-1133">Transmembrane helix</keyword>
<evidence type="ECO:0008006" key="5">
    <source>
        <dbReference type="Google" id="ProtNLM"/>
    </source>
</evidence>
<name>A0ABQ2QI76_9ACTN</name>
<dbReference type="Proteomes" id="UP000611554">
    <property type="component" value="Unassembled WGS sequence"/>
</dbReference>